<dbReference type="CDD" id="cd16010">
    <property type="entry name" value="iPGM"/>
    <property type="match status" value="1"/>
</dbReference>
<feature type="binding site" evidence="9 13">
    <location>
        <position position="453"/>
    </location>
    <ligand>
        <name>Mn(2+)</name>
        <dbReference type="ChEBI" id="CHEBI:29035"/>
        <label>2</label>
    </ligand>
</feature>
<comment type="pathway">
    <text evidence="3 9">Carbohydrate degradation; glycolysis; pyruvate from D-glyceraldehyde 3-phosphate: step 3/5.</text>
</comment>
<keyword evidence="5 9" id="KW-0479">Metal-binding</keyword>
<dbReference type="SUPFAM" id="SSF53649">
    <property type="entry name" value="Alkaline phosphatase-like"/>
    <property type="match status" value="1"/>
</dbReference>
<dbReference type="PIRSF" id="PIRSF001492">
    <property type="entry name" value="IPGAM"/>
    <property type="match status" value="1"/>
</dbReference>
<evidence type="ECO:0000256" key="4">
    <source>
        <dbReference type="ARBA" id="ARBA00008819"/>
    </source>
</evidence>
<dbReference type="Gene3D" id="3.40.1450.10">
    <property type="entry name" value="BPG-independent phosphoglycerate mutase, domain B"/>
    <property type="match status" value="1"/>
</dbReference>
<evidence type="ECO:0000259" key="15">
    <source>
        <dbReference type="Pfam" id="PF06415"/>
    </source>
</evidence>
<dbReference type="AlphaFoldDB" id="A0A2Z4ALD2"/>
<accession>A0A2Z4ALD2</accession>
<dbReference type="Pfam" id="PF06415">
    <property type="entry name" value="iPGM_N"/>
    <property type="match status" value="1"/>
</dbReference>
<feature type="binding site" evidence="9 12">
    <location>
        <position position="344"/>
    </location>
    <ligand>
        <name>substrate</name>
    </ligand>
</feature>
<comment type="function">
    <text evidence="2 9">Catalyzes the interconversion of 2-phosphoglycerate and 3-phosphoglycerate.</text>
</comment>
<evidence type="ECO:0000256" key="10">
    <source>
        <dbReference type="NCBIfam" id="TIGR01307"/>
    </source>
</evidence>
<comment type="cofactor">
    <cofactor evidence="9">
        <name>Mn(2+)</name>
        <dbReference type="ChEBI" id="CHEBI:29035"/>
    </cofactor>
    <text evidence="9">Binds 2 manganese ions per subunit.</text>
</comment>
<feature type="binding site" evidence="9 12">
    <location>
        <position position="188"/>
    </location>
    <ligand>
        <name>substrate</name>
    </ligand>
</feature>
<evidence type="ECO:0000256" key="11">
    <source>
        <dbReference type="PIRSR" id="PIRSR001492-1"/>
    </source>
</evidence>
<feature type="binding site" evidence="9 12">
    <location>
        <begin position="156"/>
        <end position="157"/>
    </location>
    <ligand>
        <name>substrate</name>
    </ligand>
</feature>
<evidence type="ECO:0000256" key="12">
    <source>
        <dbReference type="PIRSR" id="PIRSR001492-2"/>
    </source>
</evidence>
<name>A0A2Z4ALD2_9BACT</name>
<comment type="subunit">
    <text evidence="9">Monomer.</text>
</comment>
<keyword evidence="8 9" id="KW-0413">Isomerase</keyword>
<feature type="binding site" evidence="9 12">
    <location>
        <begin position="270"/>
        <end position="273"/>
    </location>
    <ligand>
        <name>substrate</name>
    </ligand>
</feature>
<reference evidence="16 17" key="1">
    <citation type="submission" date="2018-06" db="EMBL/GenBank/DDBJ databases">
        <title>Draft Genome Sequence of a Novel Marine Bacterium Related to the Verrucomicrobia.</title>
        <authorList>
            <person name="Vosseberg J."/>
            <person name="Martijn J."/>
            <person name="Ettema T.J.G."/>
        </authorList>
    </citation>
    <scope>NUCLEOTIDE SEQUENCE [LARGE SCALE GENOMIC DNA]</scope>
    <source>
        <strain evidence="16">TARA_B100001123</strain>
    </source>
</reference>
<dbReference type="KEGG" id="mtar:DF168_00904"/>
<dbReference type="UniPathway" id="UPA00109">
    <property type="reaction ID" value="UER00186"/>
</dbReference>
<comment type="catalytic activity">
    <reaction evidence="1 9">
        <text>(2R)-2-phosphoglycerate = (2R)-3-phosphoglycerate</text>
        <dbReference type="Rhea" id="RHEA:15901"/>
        <dbReference type="ChEBI" id="CHEBI:58272"/>
        <dbReference type="ChEBI" id="CHEBI:58289"/>
        <dbReference type="EC" id="5.4.2.12"/>
    </reaction>
</comment>
<feature type="active site" description="Phosphoserine intermediate" evidence="9 11">
    <location>
        <position position="65"/>
    </location>
</feature>
<keyword evidence="6 9" id="KW-0324">Glycolysis</keyword>
<dbReference type="NCBIfam" id="TIGR01307">
    <property type="entry name" value="pgm_bpd_ind"/>
    <property type="match status" value="1"/>
</dbReference>
<feature type="domain" description="BPG-independent PGAM N-terminal" evidence="15">
    <location>
        <begin position="85"/>
        <end position="306"/>
    </location>
</feature>
<evidence type="ECO:0000256" key="2">
    <source>
        <dbReference type="ARBA" id="ARBA00002315"/>
    </source>
</evidence>
<evidence type="ECO:0000256" key="5">
    <source>
        <dbReference type="ARBA" id="ARBA00022723"/>
    </source>
</evidence>
<sequence>MRDTSVTLIIRDGWGVNHRQDQDPFNAVKLAQTPIADRITQECPRTEISASGEEVGLYAGVMGNSEVGHQNIGAGRIVQQQIVRIDEAFKSREIRSQPAMGICLARLKETGGNLHLIGLASDVGVHSVLRHLYGLIEIAKELPENRVFLHLFTDGRDSPPFDGLRYIREIEKRCHEIGLGRIATVCGRYWGMDRDQRWERVELAYECLVGRRARSKASNAVAAVKQAYSCSQDQKMVGDEFILPTWIVDSSGNPIGRIKNGDSVLFFNFRGDRPREITRAFISDSFVHFDRGRKLDLFYATLTDYEHGLCRNVIFPKAAPMRNTLGSLFSDRGIRQFRCAETEKYPHVTYFFNDYREEPFLGEERRMVPSPRNVTTYDQKPEMSACKVTEATCRAILSRDYPFVMVNFANPDMVGHTGSLESTVQACEVVDQCVEKILASVHKVQGSAMITADHGNAEQMWDPISDTPHTSHTFNPVEVVLVGEPCRFLDLKNGGCLADISPTILQLMDIGQASEMTGKTLIR</sequence>
<dbReference type="HAMAP" id="MF_01038">
    <property type="entry name" value="GpmI"/>
    <property type="match status" value="1"/>
</dbReference>
<feature type="binding site" evidence="9 13">
    <location>
        <position position="412"/>
    </location>
    <ligand>
        <name>Mn(2+)</name>
        <dbReference type="ChEBI" id="CHEBI:29035"/>
        <label>1</label>
    </ligand>
</feature>
<organism evidence="16 17">
    <name type="scientific">Candidatus Moanibacter tarae</name>
    <dbReference type="NCBI Taxonomy" id="2200854"/>
    <lineage>
        <taxon>Bacteria</taxon>
        <taxon>Pseudomonadati</taxon>
        <taxon>Verrucomicrobiota</taxon>
        <taxon>Opitutia</taxon>
        <taxon>Puniceicoccales</taxon>
        <taxon>Puniceicoccales incertae sedis</taxon>
        <taxon>Candidatus Moanibacter</taxon>
    </lineage>
</organism>
<protein>
    <recommendedName>
        <fullName evidence="9 10">2,3-bisphosphoglycerate-independent phosphoglycerate mutase</fullName>
        <shortName evidence="9">BPG-independent PGAM</shortName>
        <shortName evidence="9">Phosphoglyceromutase</shortName>
        <shortName evidence="9">iPGM</shortName>
        <ecNumber evidence="9 10">5.4.2.12</ecNumber>
    </recommendedName>
</protein>
<evidence type="ECO:0000256" key="3">
    <source>
        <dbReference type="ARBA" id="ARBA00004798"/>
    </source>
</evidence>
<feature type="binding site" evidence="9 13">
    <location>
        <position position="12"/>
    </location>
    <ligand>
        <name>Mn(2+)</name>
        <dbReference type="ChEBI" id="CHEBI:29035"/>
        <label>2</label>
    </ligand>
</feature>
<evidence type="ECO:0000256" key="9">
    <source>
        <dbReference type="HAMAP-Rule" id="MF_01038"/>
    </source>
</evidence>
<evidence type="ECO:0000256" key="6">
    <source>
        <dbReference type="ARBA" id="ARBA00023152"/>
    </source>
</evidence>
<evidence type="ECO:0000256" key="8">
    <source>
        <dbReference type="ARBA" id="ARBA00023235"/>
    </source>
</evidence>
<feature type="binding site" evidence="9 12">
    <location>
        <position position="194"/>
    </location>
    <ligand>
        <name>substrate</name>
    </ligand>
</feature>
<dbReference type="GO" id="GO:0030145">
    <property type="term" value="F:manganese ion binding"/>
    <property type="evidence" value="ECO:0007669"/>
    <property type="project" value="UniProtKB-UniRule"/>
</dbReference>
<dbReference type="GO" id="GO:0004619">
    <property type="term" value="F:phosphoglycerate mutase activity"/>
    <property type="evidence" value="ECO:0007669"/>
    <property type="project" value="UniProtKB-UniRule"/>
</dbReference>
<keyword evidence="7 9" id="KW-0464">Manganese</keyword>
<gene>
    <name evidence="9 16" type="primary">gpmI</name>
    <name evidence="16" type="ORF">DF168_00904</name>
</gene>
<evidence type="ECO:0000313" key="17">
    <source>
        <dbReference type="Proteomes" id="UP000247465"/>
    </source>
</evidence>
<evidence type="ECO:0000256" key="1">
    <source>
        <dbReference type="ARBA" id="ARBA00000370"/>
    </source>
</evidence>
<dbReference type="InterPro" id="IPR036646">
    <property type="entry name" value="PGAM_B_sf"/>
</dbReference>
<dbReference type="PANTHER" id="PTHR31637:SF0">
    <property type="entry name" value="2,3-BISPHOSPHOGLYCERATE-INDEPENDENT PHOSPHOGLYCERATE MUTASE"/>
    <property type="match status" value="1"/>
</dbReference>
<dbReference type="Pfam" id="PF01676">
    <property type="entry name" value="Metalloenzyme"/>
    <property type="match status" value="1"/>
</dbReference>
<dbReference type="SUPFAM" id="SSF64158">
    <property type="entry name" value="2,3-Bisphosphoglycerate-independent phosphoglycerate mutase, substrate-binding domain"/>
    <property type="match status" value="1"/>
</dbReference>
<dbReference type="Proteomes" id="UP000247465">
    <property type="component" value="Chromosome"/>
</dbReference>
<proteinExistence type="inferred from homology"/>
<dbReference type="EMBL" id="CP029803">
    <property type="protein sequence ID" value="AWT59710.1"/>
    <property type="molecule type" value="Genomic_DNA"/>
</dbReference>
<evidence type="ECO:0000313" key="16">
    <source>
        <dbReference type="EMBL" id="AWT59710.1"/>
    </source>
</evidence>
<feature type="binding site" evidence="9 13">
    <location>
        <position position="65"/>
    </location>
    <ligand>
        <name>Mn(2+)</name>
        <dbReference type="ChEBI" id="CHEBI:29035"/>
        <label>2</label>
    </ligand>
</feature>
<dbReference type="InterPro" id="IPR006124">
    <property type="entry name" value="Metalloenzyme"/>
</dbReference>
<dbReference type="Gene3D" id="3.40.720.10">
    <property type="entry name" value="Alkaline Phosphatase, subunit A"/>
    <property type="match status" value="1"/>
</dbReference>
<evidence type="ECO:0000256" key="7">
    <source>
        <dbReference type="ARBA" id="ARBA00023211"/>
    </source>
</evidence>
<feature type="binding site" evidence="9 13">
    <location>
        <position position="472"/>
    </location>
    <ligand>
        <name>Mn(2+)</name>
        <dbReference type="ChEBI" id="CHEBI:29035"/>
        <label>1</label>
    </ligand>
</feature>
<feature type="domain" description="Metalloenzyme" evidence="14">
    <location>
        <begin position="6"/>
        <end position="509"/>
    </location>
</feature>
<dbReference type="EC" id="5.4.2.12" evidence="9 10"/>
<comment type="similarity">
    <text evidence="4 9">Belongs to the BPG-independent phosphoglycerate mutase family.</text>
</comment>
<evidence type="ECO:0000256" key="13">
    <source>
        <dbReference type="PIRSR" id="PIRSR001492-3"/>
    </source>
</evidence>
<dbReference type="FunFam" id="3.40.1450.10:FF:000002">
    <property type="entry name" value="2,3-bisphosphoglycerate-independent phosphoglycerate mutase"/>
    <property type="match status" value="1"/>
</dbReference>
<feature type="binding site" evidence="9 13">
    <location>
        <position position="454"/>
    </location>
    <ligand>
        <name>Mn(2+)</name>
        <dbReference type="ChEBI" id="CHEBI:29035"/>
        <label>2</label>
    </ligand>
</feature>
<dbReference type="GO" id="GO:0006096">
    <property type="term" value="P:glycolytic process"/>
    <property type="evidence" value="ECO:0007669"/>
    <property type="project" value="UniProtKB-UniRule"/>
</dbReference>
<dbReference type="InterPro" id="IPR017850">
    <property type="entry name" value="Alkaline_phosphatase_core_sf"/>
</dbReference>
<dbReference type="InterPro" id="IPR005995">
    <property type="entry name" value="Pgm_bpd_ind"/>
</dbReference>
<feature type="binding site" evidence="9 13">
    <location>
        <position position="416"/>
    </location>
    <ligand>
        <name>Mn(2+)</name>
        <dbReference type="ChEBI" id="CHEBI:29035"/>
        <label>1</label>
    </ligand>
</feature>
<dbReference type="InterPro" id="IPR011258">
    <property type="entry name" value="BPG-indep_PGM_N"/>
</dbReference>
<dbReference type="PANTHER" id="PTHR31637">
    <property type="entry name" value="2,3-BISPHOSPHOGLYCERATE-INDEPENDENT PHOSPHOGLYCERATE MUTASE"/>
    <property type="match status" value="1"/>
</dbReference>
<feature type="binding site" evidence="9 12">
    <location>
        <position position="126"/>
    </location>
    <ligand>
        <name>substrate</name>
    </ligand>
</feature>
<dbReference type="GO" id="GO:0005829">
    <property type="term" value="C:cytosol"/>
    <property type="evidence" value="ECO:0007669"/>
    <property type="project" value="TreeGrafter"/>
</dbReference>
<evidence type="ECO:0000259" key="14">
    <source>
        <dbReference type="Pfam" id="PF01676"/>
    </source>
</evidence>
<dbReference type="GO" id="GO:0006007">
    <property type="term" value="P:glucose catabolic process"/>
    <property type="evidence" value="ECO:0007669"/>
    <property type="project" value="InterPro"/>
</dbReference>